<dbReference type="PANTHER" id="PTHR11135">
    <property type="entry name" value="HISTONE ACETYLTRANSFERASE-RELATED"/>
    <property type="match status" value="1"/>
</dbReference>
<keyword evidence="6" id="KW-0411">Iron-sulfur</keyword>
<keyword evidence="4" id="KW-0479">Metal-binding</keyword>
<accession>A0A7C3NG93</accession>
<dbReference type="SFLD" id="SFLDG01091">
    <property type="entry name" value="uncharacterized_CHP01210-like"/>
    <property type="match status" value="1"/>
</dbReference>
<dbReference type="GO" id="GO:0046872">
    <property type="term" value="F:metal ion binding"/>
    <property type="evidence" value="ECO:0007669"/>
    <property type="project" value="UniProtKB-KW"/>
</dbReference>
<dbReference type="CDD" id="cd01335">
    <property type="entry name" value="Radical_SAM"/>
    <property type="match status" value="1"/>
</dbReference>
<dbReference type="Pfam" id="PF04055">
    <property type="entry name" value="Radical_SAM"/>
    <property type="match status" value="1"/>
</dbReference>
<evidence type="ECO:0000256" key="6">
    <source>
        <dbReference type="ARBA" id="ARBA00023014"/>
    </source>
</evidence>
<keyword evidence="2" id="KW-0004">4Fe-4S</keyword>
<dbReference type="SFLD" id="SFLDS00029">
    <property type="entry name" value="Radical_SAM"/>
    <property type="match status" value="1"/>
</dbReference>
<dbReference type="SUPFAM" id="SSF102114">
    <property type="entry name" value="Radical SAM enzymes"/>
    <property type="match status" value="1"/>
</dbReference>
<dbReference type="InterPro" id="IPR005911">
    <property type="entry name" value="YhcC-like"/>
</dbReference>
<keyword evidence="5" id="KW-0408">Iron</keyword>
<dbReference type="SFLD" id="SFLDG01086">
    <property type="entry name" value="elongater_protein-like"/>
    <property type="match status" value="1"/>
</dbReference>
<gene>
    <name evidence="8" type="ORF">ENS15_03120</name>
</gene>
<feature type="domain" description="Radical SAM core" evidence="7">
    <location>
        <begin position="24"/>
        <end position="261"/>
    </location>
</feature>
<dbReference type="Pfam" id="PF16199">
    <property type="entry name" value="Radical_SAM_C"/>
    <property type="match status" value="1"/>
</dbReference>
<dbReference type="NCBIfam" id="TIGR01212">
    <property type="entry name" value="TIGR01212 family radical SAM protein"/>
    <property type="match status" value="1"/>
</dbReference>
<dbReference type="InterPro" id="IPR039661">
    <property type="entry name" value="ELP3"/>
</dbReference>
<dbReference type="GO" id="GO:0051539">
    <property type="term" value="F:4 iron, 4 sulfur cluster binding"/>
    <property type="evidence" value="ECO:0007669"/>
    <property type="project" value="UniProtKB-KW"/>
</dbReference>
<dbReference type="PANTHER" id="PTHR11135:SF1">
    <property type="entry name" value="PROTEIN YHCC"/>
    <property type="match status" value="1"/>
</dbReference>
<dbReference type="InterPro" id="IPR006638">
    <property type="entry name" value="Elp3/MiaA/NifB-like_rSAM"/>
</dbReference>
<dbReference type="GO" id="GO:0003824">
    <property type="term" value="F:catalytic activity"/>
    <property type="evidence" value="ECO:0007669"/>
    <property type="project" value="InterPro"/>
</dbReference>
<organism evidence="8">
    <name type="scientific">candidate division WOR-3 bacterium</name>
    <dbReference type="NCBI Taxonomy" id="2052148"/>
    <lineage>
        <taxon>Bacteria</taxon>
        <taxon>Bacteria division WOR-3</taxon>
    </lineage>
</organism>
<evidence type="ECO:0000259" key="7">
    <source>
        <dbReference type="PROSITE" id="PS51918"/>
    </source>
</evidence>
<evidence type="ECO:0000313" key="8">
    <source>
        <dbReference type="EMBL" id="HFK23626.1"/>
    </source>
</evidence>
<reference evidence="8" key="1">
    <citation type="journal article" date="2020" name="mSystems">
        <title>Genome- and Community-Level Interaction Insights into Carbon Utilization and Element Cycling Functions of Hydrothermarchaeota in Hydrothermal Sediment.</title>
        <authorList>
            <person name="Zhou Z."/>
            <person name="Liu Y."/>
            <person name="Xu W."/>
            <person name="Pan J."/>
            <person name="Luo Z.H."/>
            <person name="Li M."/>
        </authorList>
    </citation>
    <scope>NUCLEOTIDE SEQUENCE [LARGE SCALE GENOMIC DNA]</scope>
    <source>
        <strain evidence="8">SpSt-464</strain>
    </source>
</reference>
<sequence>MIYQDGLGIRSNFYYSYSKFLKEKFKEDVYKISLATGGTCPNRDGTKGYGGCIYCSSFGSGKETSKSVKEQVDFFLSNVKKGKKFIAYFQSFSNMYKNKSWLIEQIEMLTSYEKIVGISIATRPDTVDDEILDYLKEKSSRFFIQIELGLESSNDITLQKINRKDESKNFLVSCERIREKIPESHIVAHIIIGLPDENFYDFENSVKFFLLSKSDGIKFHHLYIVRDALIYRQFENGRVKLLSEMEYIDIFLELLKIIPSDKIIHRVKSSMIPVNLVAPLWTMDRFFYEKLFKRAKEKRIFQGMHYGNNCFNCWEE</sequence>
<dbReference type="InterPro" id="IPR058240">
    <property type="entry name" value="rSAM_sf"/>
</dbReference>
<keyword evidence="3" id="KW-0949">S-adenosyl-L-methionine</keyword>
<evidence type="ECO:0000256" key="5">
    <source>
        <dbReference type="ARBA" id="ARBA00023004"/>
    </source>
</evidence>
<proteinExistence type="predicted"/>
<evidence type="ECO:0000256" key="1">
    <source>
        <dbReference type="ARBA" id="ARBA00001966"/>
    </source>
</evidence>
<dbReference type="Gene3D" id="3.80.30.20">
    <property type="entry name" value="tm_1862 like domain"/>
    <property type="match status" value="1"/>
</dbReference>
<evidence type="ECO:0000256" key="3">
    <source>
        <dbReference type="ARBA" id="ARBA00022691"/>
    </source>
</evidence>
<dbReference type="SMART" id="SM00729">
    <property type="entry name" value="Elp3"/>
    <property type="match status" value="1"/>
</dbReference>
<evidence type="ECO:0000256" key="4">
    <source>
        <dbReference type="ARBA" id="ARBA00022723"/>
    </source>
</evidence>
<comment type="caution">
    <text evidence="8">The sequence shown here is derived from an EMBL/GenBank/DDBJ whole genome shotgun (WGS) entry which is preliminary data.</text>
</comment>
<dbReference type="EMBL" id="DSTT01000003">
    <property type="protein sequence ID" value="HFK23626.1"/>
    <property type="molecule type" value="Genomic_DNA"/>
</dbReference>
<dbReference type="PROSITE" id="PS51918">
    <property type="entry name" value="RADICAL_SAM"/>
    <property type="match status" value="1"/>
</dbReference>
<comment type="cofactor">
    <cofactor evidence="1">
        <name>[4Fe-4S] cluster</name>
        <dbReference type="ChEBI" id="CHEBI:49883"/>
    </cofactor>
</comment>
<protein>
    <submittedName>
        <fullName evidence="8">TIGR01212 family radical SAM protein</fullName>
    </submittedName>
</protein>
<dbReference type="InterPro" id="IPR023404">
    <property type="entry name" value="rSAM_horseshoe"/>
</dbReference>
<dbReference type="InterPro" id="IPR007197">
    <property type="entry name" value="rSAM"/>
</dbReference>
<dbReference type="InterPro" id="IPR032432">
    <property type="entry name" value="Radical_SAM_C"/>
</dbReference>
<evidence type="ECO:0000256" key="2">
    <source>
        <dbReference type="ARBA" id="ARBA00022485"/>
    </source>
</evidence>
<dbReference type="AlphaFoldDB" id="A0A7C3NG93"/>
<name>A0A7C3NG93_UNCW3</name>